<comment type="caution">
    <text evidence="1">The sequence shown here is derived from an EMBL/GenBank/DDBJ whole genome shotgun (WGS) entry which is preliminary data.</text>
</comment>
<accession>A0A2I0JUR1</accession>
<evidence type="ECO:0000313" key="1">
    <source>
        <dbReference type="EMBL" id="PKI60059.1"/>
    </source>
</evidence>
<reference evidence="1 2" key="1">
    <citation type="submission" date="2017-11" db="EMBL/GenBank/DDBJ databases">
        <title>De-novo sequencing of pomegranate (Punica granatum L.) genome.</title>
        <authorList>
            <person name="Akparov Z."/>
            <person name="Amiraslanov A."/>
            <person name="Hajiyeva S."/>
            <person name="Abbasov M."/>
            <person name="Kaur K."/>
            <person name="Hamwieh A."/>
            <person name="Solovyev V."/>
            <person name="Salamov A."/>
            <person name="Braich B."/>
            <person name="Kosarev P."/>
            <person name="Mahmoud A."/>
            <person name="Hajiyev E."/>
            <person name="Babayeva S."/>
            <person name="Izzatullayeva V."/>
            <person name="Mammadov A."/>
            <person name="Mammadov A."/>
            <person name="Sharifova S."/>
            <person name="Ojaghi J."/>
            <person name="Eynullazada K."/>
            <person name="Bayramov B."/>
            <person name="Abdulazimova A."/>
            <person name="Shahmuradov I."/>
        </authorList>
    </citation>
    <scope>NUCLEOTIDE SEQUENCE [LARGE SCALE GENOMIC DNA]</scope>
    <source>
        <strain evidence="2">cv. AG2017</strain>
        <tissue evidence="1">Leaf</tissue>
    </source>
</reference>
<sequence>MVPVPDPTDQTDQSNPILITMLVVSYTNPLSSDSEIAHQVHISNHSIAFATSWTASKLLLKLRLCVIFVDSPEFDPRRLTGTGKQLGFTAGTEL</sequence>
<organism evidence="1 2">
    <name type="scientific">Punica granatum</name>
    <name type="common">Pomegranate</name>
    <dbReference type="NCBI Taxonomy" id="22663"/>
    <lineage>
        <taxon>Eukaryota</taxon>
        <taxon>Viridiplantae</taxon>
        <taxon>Streptophyta</taxon>
        <taxon>Embryophyta</taxon>
        <taxon>Tracheophyta</taxon>
        <taxon>Spermatophyta</taxon>
        <taxon>Magnoliopsida</taxon>
        <taxon>eudicotyledons</taxon>
        <taxon>Gunneridae</taxon>
        <taxon>Pentapetalae</taxon>
        <taxon>rosids</taxon>
        <taxon>malvids</taxon>
        <taxon>Myrtales</taxon>
        <taxon>Lythraceae</taxon>
        <taxon>Punica</taxon>
    </lineage>
</organism>
<keyword evidence="2" id="KW-1185">Reference proteome</keyword>
<dbReference type="EMBL" id="PGOL01001193">
    <property type="protein sequence ID" value="PKI60059.1"/>
    <property type="molecule type" value="Genomic_DNA"/>
</dbReference>
<protein>
    <submittedName>
        <fullName evidence="1">Uncharacterized protein</fullName>
    </submittedName>
</protein>
<name>A0A2I0JUR1_PUNGR</name>
<dbReference type="AlphaFoldDB" id="A0A2I0JUR1"/>
<dbReference type="Proteomes" id="UP000233551">
    <property type="component" value="Unassembled WGS sequence"/>
</dbReference>
<evidence type="ECO:0000313" key="2">
    <source>
        <dbReference type="Proteomes" id="UP000233551"/>
    </source>
</evidence>
<gene>
    <name evidence="1" type="ORF">CRG98_019544</name>
</gene>
<proteinExistence type="predicted"/>